<dbReference type="GO" id="GO:0016628">
    <property type="term" value="F:oxidoreductase activity, acting on the CH-CH group of donors, NAD or NADP as acceptor"/>
    <property type="evidence" value="ECO:0007669"/>
    <property type="project" value="InterPro"/>
</dbReference>
<evidence type="ECO:0000256" key="4">
    <source>
        <dbReference type="ARBA" id="ARBA00023002"/>
    </source>
</evidence>
<evidence type="ECO:0000313" key="10">
    <source>
        <dbReference type="Proteomes" id="UP000034723"/>
    </source>
</evidence>
<accession>A0A0F7IJ80</accession>
<dbReference type="GeneID" id="24802938"/>
<keyword evidence="1" id="KW-0444">Lipid biosynthesis</keyword>
<evidence type="ECO:0000256" key="7">
    <source>
        <dbReference type="ARBA" id="ARBA00023264"/>
    </source>
</evidence>
<keyword evidence="2" id="KW-0285">Flavoprotein</keyword>
<sequence>MDYDVVVAGVGIAGAFTLYHLSDEVRAVGIDKRERLGYPVECGEIVPSKKEMEILLPELDDYSIFEIPERFAVNRTKRFEFVLPNGKSIDVEFDMLVLDRARMIQTIAEESGKELMLGERFDYRDGVVVGDKRVNGKVIVASDGANSVIRRRMGVGGFEVSPAKQYVMEGFEGDEDTIYMYVGKKICAGGYAWIIPKGNGIANVGVGFRPEFAEKGDTIHKALDRFVKEWPHSSEMLRKARVISKIGAVVPVDRPLDRTVHGNVLFVGDSASMVISHVGAGIPTSMVAGKIAGEVISQHLREGLPLESYDFRWRRVMLSAMESGYYIKRLWDRMAESDERVIRYFKLVSKRDMAAILRSRVPAKVMLAGILMPVLNRIL</sequence>
<keyword evidence="7" id="KW-1208">Phospholipid metabolism</keyword>
<protein>
    <submittedName>
        <fullName evidence="9">Geranylgeranyl reductase family</fullName>
    </submittedName>
</protein>
<evidence type="ECO:0000256" key="2">
    <source>
        <dbReference type="ARBA" id="ARBA00022630"/>
    </source>
</evidence>
<keyword evidence="4" id="KW-0560">Oxidoreductase</keyword>
<name>A0A0F7IJ80_9EURY</name>
<proteinExistence type="predicted"/>
<dbReference type="HOGENOM" id="CLU_024648_0_0_2"/>
<evidence type="ECO:0000256" key="3">
    <source>
        <dbReference type="ARBA" id="ARBA00022827"/>
    </source>
</evidence>
<dbReference type="PANTHER" id="PTHR42685:SF18">
    <property type="entry name" value="DIGERANYLGERANYLGLYCEROPHOSPHOLIPID REDUCTASE"/>
    <property type="match status" value="1"/>
</dbReference>
<dbReference type="InterPro" id="IPR011777">
    <property type="entry name" value="Geranylgeranyl_Rdtase_fam"/>
</dbReference>
<keyword evidence="3" id="KW-0274">FAD</keyword>
<evidence type="ECO:0000256" key="6">
    <source>
        <dbReference type="ARBA" id="ARBA00023209"/>
    </source>
</evidence>
<organism evidence="9 10">
    <name type="scientific">Geoglobus ahangari</name>
    <dbReference type="NCBI Taxonomy" id="113653"/>
    <lineage>
        <taxon>Archaea</taxon>
        <taxon>Methanobacteriati</taxon>
        <taxon>Methanobacteriota</taxon>
        <taxon>Archaeoglobi</taxon>
        <taxon>Archaeoglobales</taxon>
        <taxon>Archaeoglobaceae</taxon>
        <taxon>Geoglobus</taxon>
    </lineage>
</organism>
<dbReference type="OrthoDB" id="46008at2157"/>
<evidence type="ECO:0000259" key="8">
    <source>
        <dbReference type="Pfam" id="PF22578"/>
    </source>
</evidence>
<dbReference type="STRING" id="113653.GAH_00353"/>
<reference evidence="9 10" key="1">
    <citation type="submission" date="2015-04" db="EMBL/GenBank/DDBJ databases">
        <title>The complete genome sequence of the hyperthermophilic, obligate iron-reducing archaeon Geoglobus ahangari strain 234T.</title>
        <authorList>
            <person name="Manzella M.P."/>
            <person name="Holmes D.E."/>
            <person name="Rocheleau J.M."/>
            <person name="Chung A."/>
            <person name="Reguera G."/>
            <person name="Kashefi K."/>
        </authorList>
    </citation>
    <scope>NUCLEOTIDE SEQUENCE [LARGE SCALE GENOMIC DNA]</scope>
    <source>
        <strain evidence="9 10">234</strain>
    </source>
</reference>
<keyword evidence="5" id="KW-0443">Lipid metabolism</keyword>
<evidence type="ECO:0000313" key="9">
    <source>
        <dbReference type="EMBL" id="AKG92294.1"/>
    </source>
</evidence>
<dbReference type="Gene3D" id="3.50.50.60">
    <property type="entry name" value="FAD/NAD(P)-binding domain"/>
    <property type="match status" value="1"/>
</dbReference>
<dbReference type="InParanoid" id="A0A0F7IJ80"/>
<dbReference type="InterPro" id="IPR054715">
    <property type="entry name" value="GGR_cat"/>
</dbReference>
<dbReference type="AlphaFoldDB" id="A0A0F7IJ80"/>
<dbReference type="InterPro" id="IPR050407">
    <property type="entry name" value="Geranylgeranyl_reductase"/>
</dbReference>
<dbReference type="EMBL" id="CP011267">
    <property type="protein sequence ID" value="AKG92294.1"/>
    <property type="molecule type" value="Genomic_DNA"/>
</dbReference>
<dbReference type="PANTHER" id="PTHR42685">
    <property type="entry name" value="GERANYLGERANYL DIPHOSPHATE REDUCTASE"/>
    <property type="match status" value="1"/>
</dbReference>
<feature type="domain" description="Digeranylgeranylglycerophospholipid reductase catalytic" evidence="8">
    <location>
        <begin position="162"/>
        <end position="250"/>
    </location>
</feature>
<dbReference type="NCBIfam" id="TIGR02032">
    <property type="entry name" value="GG-red-SF"/>
    <property type="match status" value="1"/>
</dbReference>
<dbReference type="SUPFAM" id="SSF51905">
    <property type="entry name" value="FAD/NAD(P)-binding domain"/>
    <property type="match status" value="1"/>
</dbReference>
<dbReference type="Proteomes" id="UP000034723">
    <property type="component" value="Chromosome"/>
</dbReference>
<dbReference type="KEGG" id="gah:GAH_00353"/>
<gene>
    <name evidence="9" type="ORF">GAH_00353</name>
</gene>
<dbReference type="InterPro" id="IPR036188">
    <property type="entry name" value="FAD/NAD-bd_sf"/>
</dbReference>
<dbReference type="RefSeq" id="WP_048094413.1">
    <property type="nucleotide sequence ID" value="NZ_CP011267.1"/>
</dbReference>
<dbReference type="Pfam" id="PF22578">
    <property type="entry name" value="GGR_cat"/>
    <property type="match status" value="1"/>
</dbReference>
<keyword evidence="10" id="KW-1185">Reference proteome</keyword>
<evidence type="ECO:0000256" key="5">
    <source>
        <dbReference type="ARBA" id="ARBA00023098"/>
    </source>
</evidence>
<evidence type="ECO:0000256" key="1">
    <source>
        <dbReference type="ARBA" id="ARBA00022516"/>
    </source>
</evidence>
<dbReference type="GO" id="GO:0008654">
    <property type="term" value="P:phospholipid biosynthetic process"/>
    <property type="evidence" value="ECO:0007669"/>
    <property type="project" value="UniProtKB-KW"/>
</dbReference>
<keyword evidence="6" id="KW-0594">Phospholipid biosynthesis</keyword>